<dbReference type="AlphaFoldDB" id="A0A165DIY6"/>
<accession>A0A165DIY6</accession>
<keyword evidence="2" id="KW-1185">Reference proteome</keyword>
<protein>
    <submittedName>
        <fullName evidence="1">ClpP/crotonase</fullName>
    </submittedName>
</protein>
<gene>
    <name evidence="1" type="ORF">EXIGLDRAFT_726948</name>
</gene>
<dbReference type="InterPro" id="IPR001753">
    <property type="entry name" value="Enoyl-CoA_hydra/iso"/>
</dbReference>
<dbReference type="CDD" id="cd06558">
    <property type="entry name" value="crotonase-like"/>
    <property type="match status" value="1"/>
</dbReference>
<dbReference type="GO" id="GO:0005777">
    <property type="term" value="C:peroxisome"/>
    <property type="evidence" value="ECO:0007669"/>
    <property type="project" value="TreeGrafter"/>
</dbReference>
<evidence type="ECO:0000313" key="2">
    <source>
        <dbReference type="Proteomes" id="UP000077266"/>
    </source>
</evidence>
<dbReference type="EMBL" id="KV426216">
    <property type="protein sequence ID" value="KZV84657.1"/>
    <property type="molecule type" value="Genomic_DNA"/>
</dbReference>
<evidence type="ECO:0000313" key="1">
    <source>
        <dbReference type="EMBL" id="KZV84657.1"/>
    </source>
</evidence>
<dbReference type="Gene3D" id="3.90.226.10">
    <property type="entry name" value="2-enoyl-CoA Hydratase, Chain A, domain 1"/>
    <property type="match status" value="1"/>
</dbReference>
<dbReference type="GO" id="GO:0004165">
    <property type="term" value="F:delta(3)-delta(2)-enoyl-CoA isomerase activity"/>
    <property type="evidence" value="ECO:0007669"/>
    <property type="project" value="TreeGrafter"/>
</dbReference>
<dbReference type="InParanoid" id="A0A165DIY6"/>
<dbReference type="OrthoDB" id="1696280at2759"/>
<organism evidence="1 2">
    <name type="scientific">Exidia glandulosa HHB12029</name>
    <dbReference type="NCBI Taxonomy" id="1314781"/>
    <lineage>
        <taxon>Eukaryota</taxon>
        <taxon>Fungi</taxon>
        <taxon>Dikarya</taxon>
        <taxon>Basidiomycota</taxon>
        <taxon>Agaricomycotina</taxon>
        <taxon>Agaricomycetes</taxon>
        <taxon>Auriculariales</taxon>
        <taxon>Exidiaceae</taxon>
        <taxon>Exidia</taxon>
    </lineage>
</organism>
<dbReference type="InterPro" id="IPR029045">
    <property type="entry name" value="ClpP/crotonase-like_dom_sf"/>
</dbReference>
<sequence>MSYPIQLPKTEPVLTITHPTPISWVIELHYGTDNRLAERVLREGLTPALDIVERDWRESTAKARKAGDKQAGHGSLVIVGKRDQEKFFSNGFPYEDIVKKSWYIHTFFNPIIARLLTYPIPTVCAMNGHTFAAGFLIAMACDYRVMSAGRAWASMNEIHFGAPMPRAFAALFRAKSPSPAVTRKIFLEGHRFVPQEMLALGLVDEVVEGGTEKVLEAALALGAKWAPNAKTNVWGLQKREIYLETLKAVHEKPHQMMPAEEADLFVDSLRARL</sequence>
<proteinExistence type="predicted"/>
<dbReference type="Pfam" id="PF00378">
    <property type="entry name" value="ECH_1"/>
    <property type="match status" value="1"/>
</dbReference>
<dbReference type="PANTHER" id="PTHR11941">
    <property type="entry name" value="ENOYL-COA HYDRATASE-RELATED"/>
    <property type="match status" value="1"/>
</dbReference>
<dbReference type="STRING" id="1314781.A0A165DIY6"/>
<name>A0A165DIY6_EXIGL</name>
<dbReference type="SUPFAM" id="SSF52096">
    <property type="entry name" value="ClpP/crotonase"/>
    <property type="match status" value="1"/>
</dbReference>
<dbReference type="PANTHER" id="PTHR11941:SF75">
    <property type="entry name" value="ENOYL-COA HYDRATASE_ISOMERASE FAMILY PROTEIN"/>
    <property type="match status" value="1"/>
</dbReference>
<dbReference type="Proteomes" id="UP000077266">
    <property type="component" value="Unassembled WGS sequence"/>
</dbReference>
<dbReference type="GO" id="GO:0006635">
    <property type="term" value="P:fatty acid beta-oxidation"/>
    <property type="evidence" value="ECO:0007669"/>
    <property type="project" value="TreeGrafter"/>
</dbReference>
<reference evidence="1 2" key="1">
    <citation type="journal article" date="2016" name="Mol. Biol. Evol.">
        <title>Comparative Genomics of Early-Diverging Mushroom-Forming Fungi Provides Insights into the Origins of Lignocellulose Decay Capabilities.</title>
        <authorList>
            <person name="Nagy L.G."/>
            <person name="Riley R."/>
            <person name="Tritt A."/>
            <person name="Adam C."/>
            <person name="Daum C."/>
            <person name="Floudas D."/>
            <person name="Sun H."/>
            <person name="Yadav J.S."/>
            <person name="Pangilinan J."/>
            <person name="Larsson K.H."/>
            <person name="Matsuura K."/>
            <person name="Barry K."/>
            <person name="Labutti K."/>
            <person name="Kuo R."/>
            <person name="Ohm R.A."/>
            <person name="Bhattacharya S.S."/>
            <person name="Shirouzu T."/>
            <person name="Yoshinaga Y."/>
            <person name="Martin F.M."/>
            <person name="Grigoriev I.V."/>
            <person name="Hibbett D.S."/>
        </authorList>
    </citation>
    <scope>NUCLEOTIDE SEQUENCE [LARGE SCALE GENOMIC DNA]</scope>
    <source>
        <strain evidence="1 2">HHB12029</strain>
    </source>
</reference>